<dbReference type="InterPro" id="IPR051678">
    <property type="entry name" value="AGP_Transferase"/>
</dbReference>
<sequence>MKLGELIAKGNTADIYAMDDKKVVKLFKPDFPGVEAEKEASKQQFAKKCGLHVPKIFDVTIINNRQAIIMEYMNATPLGEYILGQTKTIEEIMLICVKVQQHIHQIAVKDHLIESMSEKLEYQITNNAVLNKKQKRDLLKELNKIDYTAYLCHGDLHPFNVLIDEKKDETIIIDWVDASAGDIRADVYRTYLLLSGSNQELADLYVNQYCSTSEITQDEVFQWGPIIAGARLFEVVPSENKQRLINVVNGLYR</sequence>
<dbReference type="Pfam" id="PF01636">
    <property type="entry name" value="APH"/>
    <property type="match status" value="1"/>
</dbReference>
<dbReference type="SUPFAM" id="SSF56112">
    <property type="entry name" value="Protein kinase-like (PK-like)"/>
    <property type="match status" value="1"/>
</dbReference>
<organism evidence="2 3">
    <name type="scientific">Oceanobacillus kimchii</name>
    <dbReference type="NCBI Taxonomy" id="746691"/>
    <lineage>
        <taxon>Bacteria</taxon>
        <taxon>Bacillati</taxon>
        <taxon>Bacillota</taxon>
        <taxon>Bacilli</taxon>
        <taxon>Bacillales</taxon>
        <taxon>Bacillaceae</taxon>
        <taxon>Oceanobacillus</taxon>
    </lineage>
</organism>
<proteinExistence type="predicted"/>
<name>A0ABQ5TEJ9_9BACI</name>
<reference evidence="2 3" key="1">
    <citation type="submission" date="2023-02" db="EMBL/GenBank/DDBJ databases">
        <title>Oceanobacillus kimchii IFOP_LL358 isolated form Alexandrium catenella lab strain.</title>
        <authorList>
            <person name="Gajardo G."/>
            <person name="Ueki S."/>
            <person name="Maruyama F."/>
        </authorList>
    </citation>
    <scope>NUCLEOTIDE SEQUENCE [LARGE SCALE GENOMIC DNA]</scope>
    <source>
        <strain evidence="2 3">IFOP_LL358</strain>
    </source>
</reference>
<feature type="domain" description="Aminoglycoside phosphotransferase" evidence="1">
    <location>
        <begin position="6"/>
        <end position="210"/>
    </location>
</feature>
<keyword evidence="3" id="KW-1185">Reference proteome</keyword>
<gene>
    <name evidence="2" type="ORF">MACH08_03300</name>
</gene>
<dbReference type="EMBL" id="BSKO01000001">
    <property type="protein sequence ID" value="GLO64546.1"/>
    <property type="molecule type" value="Genomic_DNA"/>
</dbReference>
<evidence type="ECO:0000313" key="3">
    <source>
        <dbReference type="Proteomes" id="UP001275436"/>
    </source>
</evidence>
<dbReference type="PANTHER" id="PTHR21310">
    <property type="entry name" value="AMINOGLYCOSIDE PHOSPHOTRANSFERASE-RELATED-RELATED"/>
    <property type="match status" value="1"/>
</dbReference>
<evidence type="ECO:0000259" key="1">
    <source>
        <dbReference type="Pfam" id="PF01636"/>
    </source>
</evidence>
<accession>A0ABQ5TEJ9</accession>
<dbReference type="PANTHER" id="PTHR21310:SF15">
    <property type="entry name" value="AMINOGLYCOSIDE PHOSPHOTRANSFERASE DOMAIN-CONTAINING PROTEIN"/>
    <property type="match status" value="1"/>
</dbReference>
<evidence type="ECO:0000313" key="2">
    <source>
        <dbReference type="EMBL" id="GLO64546.1"/>
    </source>
</evidence>
<dbReference type="Proteomes" id="UP001275436">
    <property type="component" value="Unassembled WGS sequence"/>
</dbReference>
<dbReference type="InterPro" id="IPR002575">
    <property type="entry name" value="Aminoglycoside_PTrfase"/>
</dbReference>
<comment type="caution">
    <text evidence="2">The sequence shown here is derived from an EMBL/GenBank/DDBJ whole genome shotgun (WGS) entry which is preliminary data.</text>
</comment>
<dbReference type="Gene3D" id="3.90.1200.10">
    <property type="match status" value="1"/>
</dbReference>
<dbReference type="RefSeq" id="WP_017795345.1">
    <property type="nucleotide sequence ID" value="NZ_BSKO01000001.1"/>
</dbReference>
<protein>
    <submittedName>
        <fullName evidence="2">Aminoglycoside phosphotransferase</fullName>
    </submittedName>
</protein>
<dbReference type="InterPro" id="IPR011009">
    <property type="entry name" value="Kinase-like_dom_sf"/>
</dbReference>